<accession>A0A6B9WXF4</accession>
<dbReference type="SUPFAM" id="SSF56784">
    <property type="entry name" value="HAD-like"/>
    <property type="match status" value="1"/>
</dbReference>
<dbReference type="InterPro" id="IPR056782">
    <property type="entry name" value="HAD_PNKP"/>
</dbReference>
<reference evidence="3" key="2">
    <citation type="journal article" date="2020" name="Viruses">
        <title>Exploring the Remarkable Diversity of Culturable Escherichia coli Phages in the Danish Wastewater Environment.</title>
        <authorList>
            <person name="Olsen N.S."/>
            <person name="Forero-Junco L."/>
            <person name="Kot W."/>
            <person name="Hansen L.H."/>
        </authorList>
    </citation>
    <scope>NUCLEOTIDE SEQUENCE [LARGE SCALE GENOMIC DNA]</scope>
</reference>
<dbReference type="GO" id="GO:0016301">
    <property type="term" value="F:kinase activity"/>
    <property type="evidence" value="ECO:0007669"/>
    <property type="project" value="UniProtKB-KW"/>
</dbReference>
<evidence type="ECO:0000313" key="2">
    <source>
        <dbReference type="EMBL" id="QHR68450.1"/>
    </source>
</evidence>
<dbReference type="Proteomes" id="UP000464043">
    <property type="component" value="Segment"/>
</dbReference>
<evidence type="ECO:0000313" key="3">
    <source>
        <dbReference type="Proteomes" id="UP000464043"/>
    </source>
</evidence>
<gene>
    <name evidence="2" type="ORF">aalborv_47</name>
</gene>
<reference evidence="3" key="1">
    <citation type="submission" date="2019-12" db="EMBL/GenBank/DDBJ databases">
        <authorList>
            <person name="Olsen N.S."/>
            <person name="Junco L.M.F."/>
            <person name="Kot W."/>
            <person name="Hansen L.H."/>
        </authorList>
    </citation>
    <scope>NUCLEOTIDE SEQUENCE [LARGE SCALE GENOMIC DNA]</scope>
</reference>
<keyword evidence="2" id="KW-0418">Kinase</keyword>
<keyword evidence="2" id="KW-0808">Transferase</keyword>
<proteinExistence type="predicted"/>
<dbReference type="InterPro" id="IPR036412">
    <property type="entry name" value="HAD-like_sf"/>
</dbReference>
<name>A0A6B9WXF4_9CAUD</name>
<evidence type="ECO:0000259" key="1">
    <source>
        <dbReference type="Pfam" id="PF25109"/>
    </source>
</evidence>
<sequence>MKKYEFELFGSKYHFSTSKPIVIVDLDGTLSDGTHRLHLLPTEDLHLTESWSEFNKAAVGDSPIKSTVAVVNGLWMSGFAIVILTGRSDEVMADTCDWLNYNGIKHDALIMRRKEDNRKDTIIKEEVLQAIGLENIVCAFDDSPNVVKHFRSLGITTYQVTEYDKPHNHIQSHGVDELKPKIECEGEHCFSVVDGKCLRCGVEELKNDAINSD</sequence>
<protein>
    <submittedName>
        <fullName evidence="2">Putative kinase-phosphatase</fullName>
    </submittedName>
</protein>
<keyword evidence="3" id="KW-1185">Reference proteome</keyword>
<dbReference type="InterPro" id="IPR023214">
    <property type="entry name" value="HAD_sf"/>
</dbReference>
<dbReference type="Pfam" id="PF25109">
    <property type="entry name" value="HAD_PNKP"/>
    <property type="match status" value="1"/>
</dbReference>
<dbReference type="Gene3D" id="3.40.50.1000">
    <property type="entry name" value="HAD superfamily/HAD-like"/>
    <property type="match status" value="1"/>
</dbReference>
<feature type="domain" description="Polynucleotide kinase PNKP phosphatase" evidence="1">
    <location>
        <begin position="21"/>
        <end position="162"/>
    </location>
</feature>
<organism evidence="2 3">
    <name type="scientific">Escherichia phage aalborv</name>
    <dbReference type="NCBI Taxonomy" id="2696375"/>
    <lineage>
        <taxon>Viruses</taxon>
        <taxon>Duplodnaviria</taxon>
        <taxon>Heunggongvirae</taxon>
        <taxon>Uroviricota</taxon>
        <taxon>Caudoviricetes</taxon>
        <taxon>Drexlerviridae</taxon>
        <taxon>Tempevirinae</taxon>
        <taxon>Hanrivervirus</taxon>
        <taxon>Hanrivervirus aalborv</taxon>
    </lineage>
</organism>
<dbReference type="EMBL" id="MN850591">
    <property type="protein sequence ID" value="QHR68450.1"/>
    <property type="molecule type" value="Genomic_DNA"/>
</dbReference>